<keyword evidence="10" id="KW-0472">Membrane</keyword>
<dbReference type="SUPFAM" id="SSF48264">
    <property type="entry name" value="Cytochrome P450"/>
    <property type="match status" value="1"/>
</dbReference>
<feature type="binding site" description="axial binding residue" evidence="8">
    <location>
        <position position="455"/>
    </location>
    <ligand>
        <name>heme</name>
        <dbReference type="ChEBI" id="CHEBI:30413"/>
    </ligand>
    <ligandPart>
        <name>Fe</name>
        <dbReference type="ChEBI" id="CHEBI:18248"/>
    </ligandPart>
</feature>
<comment type="caution">
    <text evidence="11">The sequence shown here is derived from an EMBL/GenBank/DDBJ whole genome shotgun (WGS) entry which is preliminary data.</text>
</comment>
<dbReference type="GO" id="GO:0043386">
    <property type="term" value="P:mycotoxin biosynthetic process"/>
    <property type="evidence" value="ECO:0007669"/>
    <property type="project" value="UniProtKB-ARBA"/>
</dbReference>
<evidence type="ECO:0000256" key="4">
    <source>
        <dbReference type="ARBA" id="ARBA00022723"/>
    </source>
</evidence>
<dbReference type="GO" id="GO:0016705">
    <property type="term" value="F:oxidoreductase activity, acting on paired donors, with incorporation or reduction of molecular oxygen"/>
    <property type="evidence" value="ECO:0007669"/>
    <property type="project" value="InterPro"/>
</dbReference>
<accession>A0A9W9M7K5</accession>
<dbReference type="Proteomes" id="UP001150879">
    <property type="component" value="Unassembled WGS sequence"/>
</dbReference>
<evidence type="ECO:0000256" key="9">
    <source>
        <dbReference type="RuleBase" id="RU000461"/>
    </source>
</evidence>
<dbReference type="InterPro" id="IPR002401">
    <property type="entry name" value="Cyt_P450_E_grp-I"/>
</dbReference>
<dbReference type="AlphaFoldDB" id="A0A9W9M7K5"/>
<dbReference type="Gene3D" id="1.10.630.10">
    <property type="entry name" value="Cytochrome P450"/>
    <property type="match status" value="1"/>
</dbReference>
<evidence type="ECO:0000256" key="6">
    <source>
        <dbReference type="ARBA" id="ARBA00023004"/>
    </source>
</evidence>
<evidence type="ECO:0000256" key="2">
    <source>
        <dbReference type="ARBA" id="ARBA00010617"/>
    </source>
</evidence>
<dbReference type="InterPro" id="IPR050121">
    <property type="entry name" value="Cytochrome_P450_monoxygenase"/>
</dbReference>
<evidence type="ECO:0000256" key="1">
    <source>
        <dbReference type="ARBA" id="ARBA00001971"/>
    </source>
</evidence>
<keyword evidence="6 8" id="KW-0408">Iron</keyword>
<evidence type="ECO:0000256" key="10">
    <source>
        <dbReference type="SAM" id="Phobius"/>
    </source>
</evidence>
<dbReference type="GO" id="GO:0005506">
    <property type="term" value="F:iron ion binding"/>
    <property type="evidence" value="ECO:0007669"/>
    <property type="project" value="InterPro"/>
</dbReference>
<dbReference type="PROSITE" id="PS00086">
    <property type="entry name" value="CYTOCHROME_P450"/>
    <property type="match status" value="1"/>
</dbReference>
<proteinExistence type="inferred from homology"/>
<dbReference type="InterPro" id="IPR017972">
    <property type="entry name" value="Cyt_P450_CS"/>
</dbReference>
<reference evidence="11" key="1">
    <citation type="submission" date="2022-11" db="EMBL/GenBank/DDBJ databases">
        <authorList>
            <person name="Petersen C."/>
        </authorList>
    </citation>
    <scope>NUCLEOTIDE SEQUENCE</scope>
    <source>
        <strain evidence="11">IBT 16849</strain>
    </source>
</reference>
<evidence type="ECO:0000256" key="7">
    <source>
        <dbReference type="ARBA" id="ARBA00023033"/>
    </source>
</evidence>
<keyword evidence="7 9" id="KW-0503">Monooxygenase</keyword>
<keyword evidence="12" id="KW-1185">Reference proteome</keyword>
<dbReference type="EMBL" id="JAPQKP010000005">
    <property type="protein sequence ID" value="KAJ5190087.1"/>
    <property type="molecule type" value="Genomic_DNA"/>
</dbReference>
<dbReference type="GO" id="GO:0020037">
    <property type="term" value="F:heme binding"/>
    <property type="evidence" value="ECO:0007669"/>
    <property type="project" value="InterPro"/>
</dbReference>
<evidence type="ECO:0000256" key="8">
    <source>
        <dbReference type="PIRSR" id="PIRSR602401-1"/>
    </source>
</evidence>
<comment type="cofactor">
    <cofactor evidence="1 8">
        <name>heme</name>
        <dbReference type="ChEBI" id="CHEBI:30413"/>
    </cofactor>
</comment>
<evidence type="ECO:0008006" key="13">
    <source>
        <dbReference type="Google" id="ProtNLM"/>
    </source>
</evidence>
<keyword evidence="4 8" id="KW-0479">Metal-binding</keyword>
<evidence type="ECO:0000256" key="3">
    <source>
        <dbReference type="ARBA" id="ARBA00022617"/>
    </source>
</evidence>
<keyword evidence="5 9" id="KW-0560">Oxidoreductase</keyword>
<keyword evidence="3 8" id="KW-0349">Heme</keyword>
<dbReference type="PANTHER" id="PTHR24305">
    <property type="entry name" value="CYTOCHROME P450"/>
    <property type="match status" value="1"/>
</dbReference>
<organism evidence="11 12">
    <name type="scientific">Penicillium cf. griseofulvum</name>
    <dbReference type="NCBI Taxonomy" id="2972120"/>
    <lineage>
        <taxon>Eukaryota</taxon>
        <taxon>Fungi</taxon>
        <taxon>Dikarya</taxon>
        <taxon>Ascomycota</taxon>
        <taxon>Pezizomycotina</taxon>
        <taxon>Eurotiomycetes</taxon>
        <taxon>Eurotiomycetidae</taxon>
        <taxon>Eurotiales</taxon>
        <taxon>Aspergillaceae</taxon>
        <taxon>Penicillium</taxon>
    </lineage>
</organism>
<feature type="transmembrane region" description="Helical" evidence="10">
    <location>
        <begin position="6"/>
        <end position="31"/>
    </location>
</feature>
<sequence length="516" mass="58397">MTDFSLSSLSLVLTVLYGLYIIVQCVWRLYYHPLAKFPGPRLAAVTLWYECYFDVFLGGQYFKEIDRLHSIYGPVVRISPNELHVKDPNWFSELYPAGSRRRRDKYAWFLSEGTDATSSATVQHHIHQQRRSAFAPSFSKQAVVSHERTLFTPAVKGMCESLDRHARQGRPVVLGTAAASVTIDVVLQMWYGAPPGEPKRWEFFPDWTNPLPTLLGGSHFLRHFPQAFMLLNLLPSSFFKSMPDISFILSLQEASANLAASAMESKKPSVFRTVRSSSLPASENSQERLTAEGFSFVMAATESTAQTVASILYHLVDNPIILDELQEKLKLLWKETEGQPTWNDLEQLQYLVRFAEPCVYFNLARTRHIVMEGLRVTSSVTGRLARVAPDEVLQHGDWKIPPGTPVSMDHHFTHLDPTLFTNPRKFDPGRWLRAADEGGPLGRHLIPFGRGSRMCIGINVAKAVIYHTIAAIVLRYDMELYRTTREDVDIVRDNLMGAVRASSRGVRMLLSERKGI</sequence>
<evidence type="ECO:0000313" key="11">
    <source>
        <dbReference type="EMBL" id="KAJ5190087.1"/>
    </source>
</evidence>
<keyword evidence="10" id="KW-1133">Transmembrane helix</keyword>
<dbReference type="InterPro" id="IPR001128">
    <property type="entry name" value="Cyt_P450"/>
</dbReference>
<dbReference type="Pfam" id="PF00067">
    <property type="entry name" value="p450"/>
    <property type="match status" value="1"/>
</dbReference>
<gene>
    <name evidence="11" type="ORF">N7472_009101</name>
</gene>
<dbReference type="InterPro" id="IPR036396">
    <property type="entry name" value="Cyt_P450_sf"/>
</dbReference>
<dbReference type="CDD" id="cd11062">
    <property type="entry name" value="CYP58-like"/>
    <property type="match status" value="1"/>
</dbReference>
<dbReference type="PRINTS" id="PR00463">
    <property type="entry name" value="EP450I"/>
</dbReference>
<evidence type="ECO:0000313" key="12">
    <source>
        <dbReference type="Proteomes" id="UP001150879"/>
    </source>
</evidence>
<dbReference type="GO" id="GO:0004497">
    <property type="term" value="F:monooxygenase activity"/>
    <property type="evidence" value="ECO:0007669"/>
    <property type="project" value="UniProtKB-KW"/>
</dbReference>
<keyword evidence="10" id="KW-0812">Transmembrane</keyword>
<reference evidence="11" key="2">
    <citation type="journal article" date="2023" name="IMA Fungus">
        <title>Comparative genomic study of the Penicillium genus elucidates a diverse pangenome and 15 lateral gene transfer events.</title>
        <authorList>
            <person name="Petersen C."/>
            <person name="Sorensen T."/>
            <person name="Nielsen M.R."/>
            <person name="Sondergaard T.E."/>
            <person name="Sorensen J.L."/>
            <person name="Fitzpatrick D.A."/>
            <person name="Frisvad J.C."/>
            <person name="Nielsen K.L."/>
        </authorList>
    </citation>
    <scope>NUCLEOTIDE SEQUENCE</scope>
    <source>
        <strain evidence="11">IBT 16849</strain>
    </source>
</reference>
<name>A0A9W9M7K5_9EURO</name>
<dbReference type="PANTHER" id="PTHR24305:SF157">
    <property type="entry name" value="N-ACETYLTRYPTOPHAN 6-HYDROXYLASE IVOC-RELATED"/>
    <property type="match status" value="1"/>
</dbReference>
<evidence type="ECO:0000256" key="5">
    <source>
        <dbReference type="ARBA" id="ARBA00023002"/>
    </source>
</evidence>
<protein>
    <recommendedName>
        <fullName evidence="13">Cytochrome P450</fullName>
    </recommendedName>
</protein>
<comment type="similarity">
    <text evidence="2 9">Belongs to the cytochrome P450 family.</text>
</comment>